<organism evidence="1 2">
    <name type="scientific">Ficus carica</name>
    <name type="common">Common fig</name>
    <dbReference type="NCBI Taxonomy" id="3494"/>
    <lineage>
        <taxon>Eukaryota</taxon>
        <taxon>Viridiplantae</taxon>
        <taxon>Streptophyta</taxon>
        <taxon>Embryophyta</taxon>
        <taxon>Tracheophyta</taxon>
        <taxon>Spermatophyta</taxon>
        <taxon>Magnoliopsida</taxon>
        <taxon>eudicotyledons</taxon>
        <taxon>Gunneridae</taxon>
        <taxon>Pentapetalae</taxon>
        <taxon>rosids</taxon>
        <taxon>fabids</taxon>
        <taxon>Rosales</taxon>
        <taxon>Moraceae</taxon>
        <taxon>Ficeae</taxon>
        <taxon>Ficus</taxon>
    </lineage>
</organism>
<keyword evidence="2" id="KW-1185">Reference proteome</keyword>
<sequence length="60" mass="7082">MRKMQHQRLKQQAMMQHSLYHHPAVLAAPQKRAFRTLHVSELLDGGEWSEGSQQRRMLSE</sequence>
<name>A0AA87ZGU8_FICCA</name>
<evidence type="ECO:0000313" key="2">
    <source>
        <dbReference type="Proteomes" id="UP001187192"/>
    </source>
</evidence>
<dbReference type="Proteomes" id="UP001187192">
    <property type="component" value="Unassembled WGS sequence"/>
</dbReference>
<proteinExistence type="predicted"/>
<accession>A0AA87ZGU8</accession>
<gene>
    <name evidence="1" type="ORF">TIFTF001_001550</name>
</gene>
<protein>
    <submittedName>
        <fullName evidence="1">Uncharacterized protein</fullName>
    </submittedName>
</protein>
<dbReference type="EMBL" id="BTGU01000002">
    <property type="protein sequence ID" value="GMN27211.1"/>
    <property type="molecule type" value="Genomic_DNA"/>
</dbReference>
<reference evidence="1" key="1">
    <citation type="submission" date="2023-07" db="EMBL/GenBank/DDBJ databases">
        <title>draft genome sequence of fig (Ficus carica).</title>
        <authorList>
            <person name="Takahashi T."/>
            <person name="Nishimura K."/>
        </authorList>
    </citation>
    <scope>NUCLEOTIDE SEQUENCE</scope>
</reference>
<dbReference type="AlphaFoldDB" id="A0AA87ZGU8"/>
<evidence type="ECO:0000313" key="1">
    <source>
        <dbReference type="EMBL" id="GMN27211.1"/>
    </source>
</evidence>
<comment type="caution">
    <text evidence="1">The sequence shown here is derived from an EMBL/GenBank/DDBJ whole genome shotgun (WGS) entry which is preliminary data.</text>
</comment>